<evidence type="ECO:0000256" key="2">
    <source>
        <dbReference type="ARBA" id="ARBA00005254"/>
    </source>
</evidence>
<evidence type="ECO:0000256" key="5">
    <source>
        <dbReference type="ARBA" id="ARBA00036343"/>
    </source>
</evidence>
<evidence type="ECO:0000256" key="1">
    <source>
        <dbReference type="ARBA" id="ARBA00004514"/>
    </source>
</evidence>
<dbReference type="Gene3D" id="3.90.226.10">
    <property type="entry name" value="2-enoyl-CoA Hydratase, Chain A, domain 1"/>
    <property type="match status" value="1"/>
</dbReference>
<dbReference type="AlphaFoldDB" id="A0A1S2LBU7"/>
<evidence type="ECO:0000256" key="12">
    <source>
        <dbReference type="ARBA" id="ARBA00056546"/>
    </source>
</evidence>
<evidence type="ECO:0000256" key="3">
    <source>
        <dbReference type="ARBA" id="ARBA00022490"/>
    </source>
</evidence>
<organism evidence="14 15">
    <name type="scientific">Anaerobacillus arseniciselenatis</name>
    <dbReference type="NCBI Taxonomy" id="85682"/>
    <lineage>
        <taxon>Bacteria</taxon>
        <taxon>Bacillati</taxon>
        <taxon>Bacillota</taxon>
        <taxon>Bacilli</taxon>
        <taxon>Bacillales</taxon>
        <taxon>Bacillaceae</taxon>
        <taxon>Anaerobacillus</taxon>
    </lineage>
</organism>
<dbReference type="PROSITE" id="PS00166">
    <property type="entry name" value="ENOYL_COA_HYDRATASE"/>
    <property type="match status" value="1"/>
</dbReference>
<evidence type="ECO:0000256" key="6">
    <source>
        <dbReference type="ARBA" id="ARBA00036541"/>
    </source>
</evidence>
<keyword evidence="15" id="KW-1185">Reference proteome</keyword>
<evidence type="ECO:0000256" key="4">
    <source>
        <dbReference type="ARBA" id="ARBA00023239"/>
    </source>
</evidence>
<evidence type="ECO:0000256" key="8">
    <source>
        <dbReference type="ARBA" id="ARBA00039903"/>
    </source>
</evidence>
<dbReference type="Pfam" id="PF00378">
    <property type="entry name" value="ECH_1"/>
    <property type="match status" value="1"/>
</dbReference>
<comment type="catalytic activity">
    <reaction evidence="6">
        <text>(2R)-ethylmalonyl-CoA + H(+) = butanoyl-CoA + CO2</text>
        <dbReference type="Rhea" id="RHEA:59540"/>
        <dbReference type="ChEBI" id="CHEBI:15378"/>
        <dbReference type="ChEBI" id="CHEBI:16526"/>
        <dbReference type="ChEBI" id="CHEBI:57371"/>
        <dbReference type="ChEBI" id="CHEBI:85316"/>
        <dbReference type="EC" id="4.1.1.94"/>
    </reaction>
    <physiologicalReaction direction="left-to-right" evidence="6">
        <dbReference type="Rhea" id="RHEA:59541"/>
    </physiologicalReaction>
</comment>
<dbReference type="PANTHER" id="PTHR11941">
    <property type="entry name" value="ENOYL-COA HYDRATASE-RELATED"/>
    <property type="match status" value="1"/>
</dbReference>
<evidence type="ECO:0000256" key="7">
    <source>
        <dbReference type="ARBA" id="ARBA00038883"/>
    </source>
</evidence>
<dbReference type="EC" id="4.1.1.94" evidence="7"/>
<dbReference type="GO" id="GO:0005829">
    <property type="term" value="C:cytosol"/>
    <property type="evidence" value="ECO:0007669"/>
    <property type="project" value="UniProtKB-SubCell"/>
</dbReference>
<dbReference type="GO" id="GO:0006635">
    <property type="term" value="P:fatty acid beta-oxidation"/>
    <property type="evidence" value="ECO:0007669"/>
    <property type="project" value="TreeGrafter"/>
</dbReference>
<proteinExistence type="inferred from homology"/>
<comment type="function">
    <text evidence="12">Decarboxylates ethylmalonyl-CoA, a potentially toxic metabolite, to form butyryl-CoA, suggesting it might be involved in metabolite proofreading. Acts preferentially on (S)-ethylmalonyl-CoA but also has some activity on the (R)-isomer. Also has methylmalonyl-CoA decarboxylase activity at lower level.</text>
</comment>
<comment type="subcellular location">
    <subcellularLocation>
        <location evidence="1">Cytoplasm</location>
        <location evidence="1">Cytosol</location>
    </subcellularLocation>
</comment>
<dbReference type="PANTHER" id="PTHR11941:SF27">
    <property type="entry name" value="ETHYLMALONYL-COA DECARBOXYLASE"/>
    <property type="match status" value="1"/>
</dbReference>
<dbReference type="GO" id="GO:0004492">
    <property type="term" value="F:methyl/ethyl malonyl-CoA decarboxylase activity"/>
    <property type="evidence" value="ECO:0007669"/>
    <property type="project" value="UniProtKB-EC"/>
</dbReference>
<comment type="caution">
    <text evidence="14">The sequence shown here is derived from an EMBL/GenBank/DDBJ whole genome shotgun (WGS) entry which is preliminary data.</text>
</comment>
<evidence type="ECO:0000313" key="14">
    <source>
        <dbReference type="EMBL" id="OIJ09794.1"/>
    </source>
</evidence>
<comment type="similarity">
    <text evidence="2 13">Belongs to the enoyl-CoA hydratase/isomerase family.</text>
</comment>
<dbReference type="Proteomes" id="UP000180098">
    <property type="component" value="Unassembled WGS sequence"/>
</dbReference>
<dbReference type="InterPro" id="IPR001753">
    <property type="entry name" value="Enoyl-CoA_hydra/iso"/>
</dbReference>
<dbReference type="RefSeq" id="WP_071314182.1">
    <property type="nucleotide sequence ID" value="NZ_MLQQ01000042.1"/>
</dbReference>
<evidence type="ECO:0000313" key="15">
    <source>
        <dbReference type="Proteomes" id="UP000180098"/>
    </source>
</evidence>
<comment type="catalytic activity">
    <reaction evidence="5">
        <text>(2S)-ethylmalonyl-CoA + H(+) = butanoyl-CoA + CO2</text>
        <dbReference type="Rhea" id="RHEA:32131"/>
        <dbReference type="ChEBI" id="CHEBI:15378"/>
        <dbReference type="ChEBI" id="CHEBI:16526"/>
        <dbReference type="ChEBI" id="CHEBI:57371"/>
        <dbReference type="ChEBI" id="CHEBI:60909"/>
        <dbReference type="EC" id="4.1.1.94"/>
    </reaction>
    <physiologicalReaction direction="left-to-right" evidence="5">
        <dbReference type="Rhea" id="RHEA:32132"/>
    </physiologicalReaction>
</comment>
<keyword evidence="4" id="KW-0456">Lyase</keyword>
<dbReference type="CDD" id="cd06558">
    <property type="entry name" value="crotonase-like"/>
    <property type="match status" value="1"/>
</dbReference>
<name>A0A1S2LBU7_9BACI</name>
<evidence type="ECO:0000256" key="11">
    <source>
        <dbReference type="ARBA" id="ARBA00047446"/>
    </source>
</evidence>
<evidence type="ECO:0000256" key="13">
    <source>
        <dbReference type="RuleBase" id="RU003707"/>
    </source>
</evidence>
<reference evidence="14 15" key="1">
    <citation type="submission" date="2016-10" db="EMBL/GenBank/DDBJ databases">
        <title>Draft genome sequences of four alkaliphilic bacteria belonging to the Anaerobacillus genus.</title>
        <authorList>
            <person name="Bassil N.M."/>
            <person name="Lloyd J.R."/>
        </authorList>
    </citation>
    <scope>NUCLEOTIDE SEQUENCE [LARGE SCALE GENOMIC DNA]</scope>
    <source>
        <strain evidence="14 15">DSM 15340</strain>
    </source>
</reference>
<evidence type="ECO:0000256" key="10">
    <source>
        <dbReference type="ARBA" id="ARBA00042182"/>
    </source>
</evidence>
<sequence length="248" mass="28178">MKKVLLEVKNEVAWLTINRPEKRNAIDYDVMELFNEMLTIAEERTDVKALVVTGNGTEAFCSGGDLSVFHEIYTKVDAEKMLNKMANVLLRLFFFPKPTIAYLNGTAVGGGCEIATACDFRIAAKNVKLGFIQGKLGITTGWGGSTYLLERINRNEAIQLLMAAEVFDTEKALRVGFVDYIYDNAELYNWLSRFTKQDLGVLLAYKRRYSDKYDKELIHNRVLAEIDNCSSLWETPEHHDAVARFINK</sequence>
<dbReference type="InterPro" id="IPR018376">
    <property type="entry name" value="Enoyl-CoA_hyd/isom_CS"/>
</dbReference>
<dbReference type="SUPFAM" id="SSF52096">
    <property type="entry name" value="ClpP/crotonase"/>
    <property type="match status" value="1"/>
</dbReference>
<dbReference type="EMBL" id="MLQQ01000042">
    <property type="protein sequence ID" value="OIJ09794.1"/>
    <property type="molecule type" value="Genomic_DNA"/>
</dbReference>
<accession>A0A1S2LBU7</accession>
<protein>
    <recommendedName>
        <fullName evidence="8">Ethylmalonyl-CoA decarboxylase</fullName>
        <ecNumber evidence="7">4.1.1.94</ecNumber>
    </recommendedName>
    <alternativeName>
        <fullName evidence="10">Enoyl-CoA hydratase domain-containing protein 1</fullName>
    </alternativeName>
    <alternativeName>
        <fullName evidence="9">Methylmalonyl-CoA decarboxylase</fullName>
    </alternativeName>
</protein>
<dbReference type="InterPro" id="IPR029045">
    <property type="entry name" value="ClpP/crotonase-like_dom_sf"/>
</dbReference>
<comment type="catalytic activity">
    <reaction evidence="11">
        <text>(S)-methylmalonyl-CoA + H(+) = propanoyl-CoA + CO2</text>
        <dbReference type="Rhea" id="RHEA:61340"/>
        <dbReference type="ChEBI" id="CHEBI:15378"/>
        <dbReference type="ChEBI" id="CHEBI:16526"/>
        <dbReference type="ChEBI" id="CHEBI:57327"/>
        <dbReference type="ChEBI" id="CHEBI:57392"/>
        <dbReference type="EC" id="4.1.1.94"/>
    </reaction>
    <physiologicalReaction direction="left-to-right" evidence="11">
        <dbReference type="Rhea" id="RHEA:61341"/>
    </physiologicalReaction>
</comment>
<evidence type="ECO:0000256" key="9">
    <source>
        <dbReference type="ARBA" id="ARBA00042052"/>
    </source>
</evidence>
<gene>
    <name evidence="14" type="ORF">BKP35_15015</name>
</gene>
<keyword evidence="3" id="KW-0963">Cytoplasm</keyword>